<reference evidence="2 3" key="1">
    <citation type="submission" date="2018-08" db="EMBL/GenBank/DDBJ databases">
        <title>Henriciella mobilis sp. nov., isolated from seawater.</title>
        <authorList>
            <person name="Cheng H."/>
            <person name="Wu Y.-H."/>
            <person name="Xu X.-W."/>
            <person name="Guo L.-L."/>
        </authorList>
    </citation>
    <scope>NUCLEOTIDE SEQUENCE [LARGE SCALE GENOMIC DNA]</scope>
    <source>
        <strain evidence="2 3">JN25</strain>
    </source>
</reference>
<sequence length="233" mass="25140">MGLIWWILPGLAGVIGLMLTFAGLGRLMKLRLAAGGMRFLFGIGFLGAAGIGTFAGLNLQTYKRLTYERAVAQVSFDALAGEENAYRVKVNLAEGGTVTCFVSDGSEEDCILRGDEFSMGARVITFEPMANMLGYDSVYRLEYMEGRNTKRYNTATVTEATTNGRALSKNPGLDVYALAKEEGSRFGMSGTQFGSAVYAPMGDGLSYDVIMTQDALTLQPGNALTQQAINRRD</sequence>
<dbReference type="EMBL" id="QWFX01000016">
    <property type="protein sequence ID" value="RIJ26780.1"/>
    <property type="molecule type" value="Genomic_DNA"/>
</dbReference>
<dbReference type="OrthoDB" id="9156649at2"/>
<evidence type="ECO:0000256" key="1">
    <source>
        <dbReference type="SAM" id="Phobius"/>
    </source>
</evidence>
<keyword evidence="3" id="KW-1185">Reference proteome</keyword>
<protein>
    <submittedName>
        <fullName evidence="2">Uncharacterized protein</fullName>
    </submittedName>
</protein>
<feature type="transmembrane region" description="Helical" evidence="1">
    <location>
        <begin position="6"/>
        <end position="27"/>
    </location>
</feature>
<proteinExistence type="predicted"/>
<comment type="caution">
    <text evidence="2">The sequence shown here is derived from an EMBL/GenBank/DDBJ whole genome shotgun (WGS) entry which is preliminary data.</text>
</comment>
<name>A0A399R616_9PROT</name>
<accession>A0A399R616</accession>
<gene>
    <name evidence="2" type="ORF">D1223_17715</name>
</gene>
<keyword evidence="1" id="KW-1133">Transmembrane helix</keyword>
<keyword evidence="1" id="KW-0812">Transmembrane</keyword>
<dbReference type="AlphaFoldDB" id="A0A399R616"/>
<keyword evidence="1" id="KW-0472">Membrane</keyword>
<feature type="transmembrane region" description="Helical" evidence="1">
    <location>
        <begin position="39"/>
        <end position="59"/>
    </location>
</feature>
<organism evidence="2 3">
    <name type="scientific">Henriciella mobilis</name>
    <dbReference type="NCBI Taxonomy" id="2305467"/>
    <lineage>
        <taxon>Bacteria</taxon>
        <taxon>Pseudomonadati</taxon>
        <taxon>Pseudomonadota</taxon>
        <taxon>Alphaproteobacteria</taxon>
        <taxon>Hyphomonadales</taxon>
        <taxon>Hyphomonadaceae</taxon>
        <taxon>Henriciella</taxon>
    </lineage>
</organism>
<dbReference type="RefSeq" id="WP_119377673.1">
    <property type="nucleotide sequence ID" value="NZ_QWFX01000016.1"/>
</dbReference>
<evidence type="ECO:0000313" key="2">
    <source>
        <dbReference type="EMBL" id="RIJ26780.1"/>
    </source>
</evidence>
<evidence type="ECO:0000313" key="3">
    <source>
        <dbReference type="Proteomes" id="UP000266385"/>
    </source>
</evidence>
<dbReference type="Proteomes" id="UP000266385">
    <property type="component" value="Unassembled WGS sequence"/>
</dbReference>